<dbReference type="GO" id="GO:0005886">
    <property type="term" value="C:plasma membrane"/>
    <property type="evidence" value="ECO:0007669"/>
    <property type="project" value="TreeGrafter"/>
</dbReference>
<organism evidence="6">
    <name type="scientific">freshwater metagenome</name>
    <dbReference type="NCBI Taxonomy" id="449393"/>
    <lineage>
        <taxon>unclassified sequences</taxon>
        <taxon>metagenomes</taxon>
        <taxon>ecological metagenomes</taxon>
    </lineage>
</organism>
<dbReference type="GO" id="GO:0005507">
    <property type="term" value="F:copper ion binding"/>
    <property type="evidence" value="ECO:0007669"/>
    <property type="project" value="InterPro"/>
</dbReference>
<dbReference type="GO" id="GO:0006825">
    <property type="term" value="P:copper ion transport"/>
    <property type="evidence" value="ECO:0007669"/>
    <property type="project" value="InterPro"/>
</dbReference>
<name>A0A6J6HMN9_9ZZZZ</name>
<dbReference type="InterPro" id="IPR007348">
    <property type="entry name" value="CopC_dom"/>
</dbReference>
<feature type="domain" description="CopC" evidence="5">
    <location>
        <begin position="26"/>
        <end position="123"/>
    </location>
</feature>
<dbReference type="GO" id="GO:0030313">
    <property type="term" value="C:cell envelope"/>
    <property type="evidence" value="ECO:0007669"/>
    <property type="project" value="UniProtKB-SubCell"/>
</dbReference>
<evidence type="ECO:0000256" key="2">
    <source>
        <dbReference type="ARBA" id="ARBA00022723"/>
    </source>
</evidence>
<sequence length="125" mass="13583">MGNLKKKFICLIAVCLMLTPSTAFAHGDLSSSNPKASSTISKLPKIIWVEFDGKLITIADKQTNFLTVKNSKGVELSEGKAFVSGARISVKIKDRSAAGKIKVSWRVVSEDGHPVTSFLTFNVKR</sequence>
<dbReference type="GO" id="GO:0042597">
    <property type="term" value="C:periplasmic space"/>
    <property type="evidence" value="ECO:0007669"/>
    <property type="project" value="InterPro"/>
</dbReference>
<dbReference type="PANTHER" id="PTHR34820:SF4">
    <property type="entry name" value="INNER MEMBRANE PROTEIN YEBZ"/>
    <property type="match status" value="1"/>
</dbReference>
<evidence type="ECO:0000256" key="4">
    <source>
        <dbReference type="ARBA" id="ARBA00023008"/>
    </source>
</evidence>
<evidence type="ECO:0000256" key="3">
    <source>
        <dbReference type="ARBA" id="ARBA00022729"/>
    </source>
</evidence>
<dbReference type="PANTHER" id="PTHR34820">
    <property type="entry name" value="INNER MEMBRANE PROTEIN YEBZ"/>
    <property type="match status" value="1"/>
</dbReference>
<comment type="subcellular location">
    <subcellularLocation>
        <location evidence="1">Cell envelope</location>
    </subcellularLocation>
</comment>
<dbReference type="InterPro" id="IPR032694">
    <property type="entry name" value="CopC/D"/>
</dbReference>
<keyword evidence="2" id="KW-0479">Metal-binding</keyword>
<dbReference type="Gene3D" id="2.60.40.1220">
    <property type="match status" value="1"/>
</dbReference>
<dbReference type="GO" id="GO:0046688">
    <property type="term" value="P:response to copper ion"/>
    <property type="evidence" value="ECO:0007669"/>
    <property type="project" value="InterPro"/>
</dbReference>
<gene>
    <name evidence="6" type="ORF">UFOPK1842_00711</name>
</gene>
<accession>A0A6J6HMN9</accession>
<dbReference type="EMBL" id="CAEZUQ010000077">
    <property type="protein sequence ID" value="CAB4609908.1"/>
    <property type="molecule type" value="Genomic_DNA"/>
</dbReference>
<keyword evidence="3" id="KW-0732">Signal</keyword>
<reference evidence="6" key="1">
    <citation type="submission" date="2020-05" db="EMBL/GenBank/DDBJ databases">
        <authorList>
            <person name="Chiriac C."/>
            <person name="Salcher M."/>
            <person name="Ghai R."/>
            <person name="Kavagutti S V."/>
        </authorList>
    </citation>
    <scope>NUCLEOTIDE SEQUENCE</scope>
</reference>
<dbReference type="InterPro" id="IPR014755">
    <property type="entry name" value="Cu-Rt/internalin_Ig-like"/>
</dbReference>
<protein>
    <submittedName>
        <fullName evidence="6">Unannotated protein</fullName>
    </submittedName>
</protein>
<dbReference type="InterPro" id="IPR014756">
    <property type="entry name" value="Ig_E-set"/>
</dbReference>
<dbReference type="AlphaFoldDB" id="A0A6J6HMN9"/>
<dbReference type="Pfam" id="PF04234">
    <property type="entry name" value="CopC"/>
    <property type="match status" value="1"/>
</dbReference>
<proteinExistence type="predicted"/>
<keyword evidence="4" id="KW-0186">Copper</keyword>
<evidence type="ECO:0000256" key="1">
    <source>
        <dbReference type="ARBA" id="ARBA00004196"/>
    </source>
</evidence>
<evidence type="ECO:0000313" key="6">
    <source>
        <dbReference type="EMBL" id="CAB4609908.1"/>
    </source>
</evidence>
<evidence type="ECO:0000259" key="5">
    <source>
        <dbReference type="Pfam" id="PF04234"/>
    </source>
</evidence>
<dbReference type="SUPFAM" id="SSF81296">
    <property type="entry name" value="E set domains"/>
    <property type="match status" value="1"/>
</dbReference>